<dbReference type="InterPro" id="IPR053793">
    <property type="entry name" value="PB1-like"/>
</dbReference>
<dbReference type="Pfam" id="PF00564">
    <property type="entry name" value="PB1"/>
    <property type="match status" value="1"/>
</dbReference>
<gene>
    <name evidence="4" type="ORF">PanWU01x14_125530</name>
</gene>
<dbReference type="PANTHER" id="PTHR20930">
    <property type="entry name" value="OVARIAN CARCINOMA ANTIGEN CA125-RELATED"/>
    <property type="match status" value="1"/>
</dbReference>
<dbReference type="InterPro" id="IPR015940">
    <property type="entry name" value="UBA"/>
</dbReference>
<dbReference type="EMBL" id="JXTB01000097">
    <property type="protein sequence ID" value="PON64239.1"/>
    <property type="molecule type" value="Genomic_DNA"/>
</dbReference>
<feature type="domain" description="UBA" evidence="2">
    <location>
        <begin position="450"/>
        <end position="489"/>
    </location>
</feature>
<dbReference type="PROSITE" id="PS50030">
    <property type="entry name" value="UBA"/>
    <property type="match status" value="1"/>
</dbReference>
<dbReference type="InterPro" id="IPR056893">
    <property type="entry name" value="UBA_Nbr1_C"/>
</dbReference>
<dbReference type="Gene3D" id="3.10.20.90">
    <property type="entry name" value="Phosphatidylinositol 3-kinase Catalytic Subunit, Chain A, domain 1"/>
    <property type="match status" value="1"/>
</dbReference>
<dbReference type="Pfam" id="PF24932">
    <property type="entry name" value="UBA_NBR1_C"/>
    <property type="match status" value="1"/>
</dbReference>
<dbReference type="Proteomes" id="UP000237105">
    <property type="component" value="Unassembled WGS sequence"/>
</dbReference>
<comment type="caution">
    <text evidence="4">The sequence shown here is derived from an EMBL/GenBank/DDBJ whole genome shotgun (WGS) entry which is preliminary data.</text>
</comment>
<dbReference type="STRING" id="3476.A0A2P5CT63"/>
<reference evidence="5" key="1">
    <citation type="submission" date="2016-06" db="EMBL/GenBank/DDBJ databases">
        <title>Parallel loss of symbiosis genes in relatives of nitrogen-fixing non-legume Parasponia.</title>
        <authorList>
            <person name="Van Velzen R."/>
            <person name="Holmer R."/>
            <person name="Bu F."/>
            <person name="Rutten L."/>
            <person name="Van Zeijl A."/>
            <person name="Liu W."/>
            <person name="Santuari L."/>
            <person name="Cao Q."/>
            <person name="Sharma T."/>
            <person name="Shen D."/>
            <person name="Roswanjaya Y."/>
            <person name="Wardhani T."/>
            <person name="Kalhor M.S."/>
            <person name="Jansen J."/>
            <person name="Van den Hoogen J."/>
            <person name="Gungor B."/>
            <person name="Hartog M."/>
            <person name="Hontelez J."/>
            <person name="Verver J."/>
            <person name="Yang W.-C."/>
            <person name="Schijlen E."/>
            <person name="Repin R."/>
            <person name="Schilthuizen M."/>
            <person name="Schranz E."/>
            <person name="Heidstra R."/>
            <person name="Miyata K."/>
            <person name="Fedorova E."/>
            <person name="Kohlen W."/>
            <person name="Bisseling T."/>
            <person name="Smit S."/>
            <person name="Geurts R."/>
        </authorList>
    </citation>
    <scope>NUCLEOTIDE SEQUENCE [LARGE SCALE GENOMIC DNA]</scope>
    <source>
        <strain evidence="5">cv. WU1-14</strain>
    </source>
</reference>
<dbReference type="PANTHER" id="PTHR20930:SF0">
    <property type="entry name" value="PROTEIN ILRUN"/>
    <property type="match status" value="1"/>
</dbReference>
<feature type="domain" description="PB1" evidence="3">
    <location>
        <begin position="3"/>
        <end position="88"/>
    </location>
</feature>
<dbReference type="OrthoDB" id="1166641at2759"/>
<dbReference type="Gene3D" id="1.10.8.10">
    <property type="entry name" value="DNA helicase RuvA subunit, C-terminal domain"/>
    <property type="match status" value="1"/>
</dbReference>
<name>A0A2P5CT63_PARAD</name>
<evidence type="ECO:0000256" key="1">
    <source>
        <dbReference type="ARBA" id="ARBA00011726"/>
    </source>
</evidence>
<accession>A0A2P5CT63</accession>
<evidence type="ECO:0000313" key="5">
    <source>
        <dbReference type="Proteomes" id="UP000237105"/>
    </source>
</evidence>
<organism evidence="4 5">
    <name type="scientific">Parasponia andersonii</name>
    <name type="common">Sponia andersonii</name>
    <dbReference type="NCBI Taxonomy" id="3476"/>
    <lineage>
        <taxon>Eukaryota</taxon>
        <taxon>Viridiplantae</taxon>
        <taxon>Streptophyta</taxon>
        <taxon>Embryophyta</taxon>
        <taxon>Tracheophyta</taxon>
        <taxon>Spermatophyta</taxon>
        <taxon>Magnoliopsida</taxon>
        <taxon>eudicotyledons</taxon>
        <taxon>Gunneridae</taxon>
        <taxon>Pentapetalae</taxon>
        <taxon>rosids</taxon>
        <taxon>fabids</taxon>
        <taxon>Rosales</taxon>
        <taxon>Cannabaceae</taxon>
        <taxon>Parasponia</taxon>
    </lineage>
</organism>
<evidence type="ECO:0000259" key="2">
    <source>
        <dbReference type="PROSITE" id="PS50030"/>
    </source>
</evidence>
<evidence type="ECO:0000259" key="3">
    <source>
        <dbReference type="PROSITE" id="PS51745"/>
    </source>
</evidence>
<sequence>MDSVVVKVKYGDTVRRFTSTIASNGAIFPDMLGLREKILGLFNFAPENDFSLKYIDEDNEKISLVDDEDLYEAFRQYLNPLRIFVKTRTVKAKARRSKFMVKKSRSTISCLRAEEIFERSRPLTSQASINLATELVKASILIVDSLMPKHQEKIKRFKDRSAKYSYKKYDPNEFEEDAKAGEKKKLEQGDVAKVDGVSVFPIDLNLDPATSDFDTNSPPCDNNEHGPGKLLGTKNRSIMMEHDDMGEDGDHMECNDEHASTKNFNSTSVAACLKNPVVEASAPLFDSRCIMSLDEIQKCVLNLKTGFQENELPLTFNSEEALQEAVVKNMDQGIIDMSDDSSTTSDDAKGKTMDEESNIFDNSSITSSQDAKGEDMGQEIDIFDDSSITSSHDSDGKNTDIMETDVFDDKSITSDDFDHGVDSSDVEHELPRLSTFAADDFPTFDATEVVISEEAILNKLVEMGFSKSSFTEEILKLHEYNIEHSIDYLCGVSEWDLMLEDLLELERWRNSSEVIKTLDYGLQSLVGEYL</sequence>
<proteinExistence type="predicted"/>
<dbReference type="PROSITE" id="PS51745">
    <property type="entry name" value="PB1"/>
    <property type="match status" value="1"/>
</dbReference>
<dbReference type="AlphaFoldDB" id="A0A2P5CT63"/>
<protein>
    <submittedName>
        <fullName evidence="4">PB1 domain containing protein</fullName>
    </submittedName>
</protein>
<dbReference type="SUPFAM" id="SSF54277">
    <property type="entry name" value="CAD &amp; PB1 domains"/>
    <property type="match status" value="1"/>
</dbReference>
<dbReference type="InterPro" id="IPR000270">
    <property type="entry name" value="PB1_dom"/>
</dbReference>
<dbReference type="SMART" id="SM00666">
    <property type="entry name" value="PB1"/>
    <property type="match status" value="1"/>
</dbReference>
<keyword evidence="5" id="KW-1185">Reference proteome</keyword>
<comment type="subunit">
    <text evidence="1">Homodimers and heterodimers.</text>
</comment>
<evidence type="ECO:0000313" key="4">
    <source>
        <dbReference type="EMBL" id="PON64239.1"/>
    </source>
</evidence>